<protein>
    <submittedName>
        <fullName evidence="3">SGNH/GDSL hydrolase family protein</fullName>
    </submittedName>
</protein>
<sequence length="305" mass="32707">MRQGSTGRRSRRGPAAAAALGLLLTAALGACDAPSPHEGTRTGVSASPSPSPSPVPRWDPSPASLAAVGDSITTGFDTCRLLADCPEASWATGTDADVDSLGLRLLGPEALGSRSWNLAESGADASDLPAQMARAAAHRPELVTVMVGANDACADTLDRMTPVESFRDAVEEAMEVLRESAPGAQVYMASVPDLKHLWATGRDDPLGRGIWQLGICATMLADARDDGPQARERREAVHRRVIAYNTVLREVCEADERCRHDGGRVFGFRFGKEQLSRWDWFHPSRDGQRRLAEIAYRAVTAPRAP</sequence>
<evidence type="ECO:0000313" key="4">
    <source>
        <dbReference type="Proteomes" id="UP001501147"/>
    </source>
</evidence>
<dbReference type="PANTHER" id="PTHR21325:SF31">
    <property type="entry name" value="GH22081P-RELATED"/>
    <property type="match status" value="1"/>
</dbReference>
<proteinExistence type="predicted"/>
<name>A0ABP8ZXC9_9ACTN</name>
<feature type="region of interest" description="Disordered" evidence="1">
    <location>
        <begin position="33"/>
        <end position="64"/>
    </location>
</feature>
<feature type="compositionally biased region" description="Pro residues" evidence="1">
    <location>
        <begin position="49"/>
        <end position="59"/>
    </location>
</feature>
<dbReference type="GO" id="GO:0016787">
    <property type="term" value="F:hydrolase activity"/>
    <property type="evidence" value="ECO:0007669"/>
    <property type="project" value="UniProtKB-KW"/>
</dbReference>
<dbReference type="InterPro" id="IPR036514">
    <property type="entry name" value="SGNH_hydro_sf"/>
</dbReference>
<dbReference type="InterPro" id="IPR038885">
    <property type="entry name" value="PLB1"/>
</dbReference>
<dbReference type="PROSITE" id="PS51257">
    <property type="entry name" value="PROKAR_LIPOPROTEIN"/>
    <property type="match status" value="1"/>
</dbReference>
<reference evidence="4" key="1">
    <citation type="journal article" date="2019" name="Int. J. Syst. Evol. Microbiol.">
        <title>The Global Catalogue of Microorganisms (GCM) 10K type strain sequencing project: providing services to taxonomists for standard genome sequencing and annotation.</title>
        <authorList>
            <consortium name="The Broad Institute Genomics Platform"/>
            <consortium name="The Broad Institute Genome Sequencing Center for Infectious Disease"/>
            <person name="Wu L."/>
            <person name="Ma J."/>
        </authorList>
    </citation>
    <scope>NUCLEOTIDE SEQUENCE [LARGE SCALE GENOMIC DNA]</scope>
    <source>
        <strain evidence="4">JCM 18324</strain>
    </source>
</reference>
<organism evidence="3 4">
    <name type="scientific">Streptomyces sanyensis</name>
    <dbReference type="NCBI Taxonomy" id="568869"/>
    <lineage>
        <taxon>Bacteria</taxon>
        <taxon>Bacillati</taxon>
        <taxon>Actinomycetota</taxon>
        <taxon>Actinomycetes</taxon>
        <taxon>Kitasatosporales</taxon>
        <taxon>Streptomycetaceae</taxon>
        <taxon>Streptomyces</taxon>
    </lineage>
</organism>
<keyword evidence="2" id="KW-0732">Signal</keyword>
<dbReference type="Proteomes" id="UP001501147">
    <property type="component" value="Unassembled WGS sequence"/>
</dbReference>
<keyword evidence="4" id="KW-1185">Reference proteome</keyword>
<evidence type="ECO:0000313" key="3">
    <source>
        <dbReference type="EMBL" id="GAA4767342.1"/>
    </source>
</evidence>
<feature type="signal peptide" evidence="2">
    <location>
        <begin position="1"/>
        <end position="29"/>
    </location>
</feature>
<dbReference type="SUPFAM" id="SSF52266">
    <property type="entry name" value="SGNH hydrolase"/>
    <property type="match status" value="1"/>
</dbReference>
<dbReference type="InterPro" id="IPR001087">
    <property type="entry name" value="GDSL"/>
</dbReference>
<dbReference type="RefSeq" id="WP_345610288.1">
    <property type="nucleotide sequence ID" value="NZ_BAABJV010000002.1"/>
</dbReference>
<dbReference type="Pfam" id="PF00657">
    <property type="entry name" value="Lipase_GDSL"/>
    <property type="match status" value="1"/>
</dbReference>
<dbReference type="PANTHER" id="PTHR21325">
    <property type="entry name" value="PHOSPHOLIPASE B, PLB1"/>
    <property type="match status" value="1"/>
</dbReference>
<comment type="caution">
    <text evidence="3">The sequence shown here is derived from an EMBL/GenBank/DDBJ whole genome shotgun (WGS) entry which is preliminary data.</text>
</comment>
<evidence type="ECO:0000256" key="2">
    <source>
        <dbReference type="SAM" id="SignalP"/>
    </source>
</evidence>
<dbReference type="EMBL" id="BAABJV010000002">
    <property type="protein sequence ID" value="GAA4767342.1"/>
    <property type="molecule type" value="Genomic_DNA"/>
</dbReference>
<gene>
    <name evidence="3" type="ORF">GCM10023329_12150</name>
</gene>
<keyword evidence="3" id="KW-0378">Hydrolase</keyword>
<accession>A0ABP8ZXC9</accession>
<feature type="chain" id="PRO_5046930077" evidence="2">
    <location>
        <begin position="30"/>
        <end position="305"/>
    </location>
</feature>
<evidence type="ECO:0000256" key="1">
    <source>
        <dbReference type="SAM" id="MobiDB-lite"/>
    </source>
</evidence>
<dbReference type="Gene3D" id="3.40.50.1110">
    <property type="entry name" value="SGNH hydrolase"/>
    <property type="match status" value="1"/>
</dbReference>